<dbReference type="AlphaFoldDB" id="A0A139WJD7"/>
<dbReference type="Proteomes" id="UP000007266">
    <property type="component" value="Linkage group 4"/>
</dbReference>
<protein>
    <submittedName>
        <fullName evidence="2">Uncharacterized protein</fullName>
    </submittedName>
</protein>
<sequence length="80" mass="8562">MSLKATLIKVSLLLAVLRFVHCLPLSPVIEGVVNDGVISSSIGCKPGYVYVRGLCKERAKNVQGQVDKKHAVSVISKSVN</sequence>
<dbReference type="InParanoid" id="A0A139WJD7"/>
<feature type="chain" id="PRO_5007300113" evidence="1">
    <location>
        <begin position="23"/>
        <end position="80"/>
    </location>
</feature>
<reference evidence="2 3" key="2">
    <citation type="journal article" date="2010" name="Nucleic Acids Res.">
        <title>BeetleBase in 2010: revisions to provide comprehensive genomic information for Tribolium castaneum.</title>
        <authorList>
            <person name="Kim H.S."/>
            <person name="Murphy T."/>
            <person name="Xia J."/>
            <person name="Caragea D."/>
            <person name="Park Y."/>
            <person name="Beeman R.W."/>
            <person name="Lorenzen M.D."/>
            <person name="Butcher S."/>
            <person name="Manak J.R."/>
            <person name="Brown S.J."/>
        </authorList>
    </citation>
    <scope>GENOME REANNOTATION</scope>
    <source>
        <strain evidence="2 3">Georgia GA2</strain>
    </source>
</reference>
<evidence type="ECO:0000256" key="1">
    <source>
        <dbReference type="SAM" id="SignalP"/>
    </source>
</evidence>
<proteinExistence type="predicted"/>
<keyword evidence="1" id="KW-0732">Signal</keyword>
<evidence type="ECO:0000313" key="3">
    <source>
        <dbReference type="Proteomes" id="UP000007266"/>
    </source>
</evidence>
<name>A0A139WJD7_TRICA</name>
<keyword evidence="3" id="KW-1185">Reference proteome</keyword>
<gene>
    <name evidence="2" type="primary">AUGUSTUS-3.0.2_32862</name>
    <name evidence="2" type="ORF">TcasGA2_TC032862</name>
</gene>
<evidence type="ECO:0000313" key="2">
    <source>
        <dbReference type="EMBL" id="KYB28069.1"/>
    </source>
</evidence>
<feature type="signal peptide" evidence="1">
    <location>
        <begin position="1"/>
        <end position="22"/>
    </location>
</feature>
<accession>A0A139WJD7</accession>
<dbReference type="EMBL" id="KQ971338">
    <property type="protein sequence ID" value="KYB28069.1"/>
    <property type="molecule type" value="Genomic_DNA"/>
</dbReference>
<reference evidence="2 3" key="1">
    <citation type="journal article" date="2008" name="Nature">
        <title>The genome of the model beetle and pest Tribolium castaneum.</title>
        <authorList>
            <consortium name="Tribolium Genome Sequencing Consortium"/>
            <person name="Richards S."/>
            <person name="Gibbs R.A."/>
            <person name="Weinstock G.M."/>
            <person name="Brown S.J."/>
            <person name="Denell R."/>
            <person name="Beeman R.W."/>
            <person name="Gibbs R."/>
            <person name="Beeman R.W."/>
            <person name="Brown S.J."/>
            <person name="Bucher G."/>
            <person name="Friedrich M."/>
            <person name="Grimmelikhuijzen C.J."/>
            <person name="Klingler M."/>
            <person name="Lorenzen M."/>
            <person name="Richards S."/>
            <person name="Roth S."/>
            <person name="Schroder R."/>
            <person name="Tautz D."/>
            <person name="Zdobnov E.M."/>
            <person name="Muzny D."/>
            <person name="Gibbs R.A."/>
            <person name="Weinstock G.M."/>
            <person name="Attaway T."/>
            <person name="Bell S."/>
            <person name="Buhay C.J."/>
            <person name="Chandrabose M.N."/>
            <person name="Chavez D."/>
            <person name="Clerk-Blankenburg K.P."/>
            <person name="Cree A."/>
            <person name="Dao M."/>
            <person name="Davis C."/>
            <person name="Chacko J."/>
            <person name="Dinh H."/>
            <person name="Dugan-Rocha S."/>
            <person name="Fowler G."/>
            <person name="Garner T.T."/>
            <person name="Garnes J."/>
            <person name="Gnirke A."/>
            <person name="Hawes A."/>
            <person name="Hernandez J."/>
            <person name="Hines S."/>
            <person name="Holder M."/>
            <person name="Hume J."/>
            <person name="Jhangiani S.N."/>
            <person name="Joshi V."/>
            <person name="Khan Z.M."/>
            <person name="Jackson L."/>
            <person name="Kovar C."/>
            <person name="Kowis A."/>
            <person name="Lee S."/>
            <person name="Lewis L.R."/>
            <person name="Margolis J."/>
            <person name="Morgan M."/>
            <person name="Nazareth L.V."/>
            <person name="Nguyen N."/>
            <person name="Okwuonu G."/>
            <person name="Parker D."/>
            <person name="Richards S."/>
            <person name="Ruiz S.J."/>
            <person name="Santibanez J."/>
            <person name="Savard J."/>
            <person name="Scherer S.E."/>
            <person name="Schneider B."/>
            <person name="Sodergren E."/>
            <person name="Tautz D."/>
            <person name="Vattahil S."/>
            <person name="Villasana D."/>
            <person name="White C.S."/>
            <person name="Wright R."/>
            <person name="Park Y."/>
            <person name="Beeman R.W."/>
            <person name="Lord J."/>
            <person name="Oppert B."/>
            <person name="Lorenzen M."/>
            <person name="Brown S."/>
            <person name="Wang L."/>
            <person name="Savard J."/>
            <person name="Tautz D."/>
            <person name="Richards S."/>
            <person name="Weinstock G."/>
            <person name="Gibbs R.A."/>
            <person name="Liu Y."/>
            <person name="Worley K."/>
            <person name="Weinstock G."/>
            <person name="Elsik C.G."/>
            <person name="Reese J.T."/>
            <person name="Elhaik E."/>
            <person name="Landan G."/>
            <person name="Graur D."/>
            <person name="Arensburger P."/>
            <person name="Atkinson P."/>
            <person name="Beeman R.W."/>
            <person name="Beidler J."/>
            <person name="Brown S.J."/>
            <person name="Demuth J.P."/>
            <person name="Drury D.W."/>
            <person name="Du Y.Z."/>
            <person name="Fujiwara H."/>
            <person name="Lorenzen M."/>
            <person name="Maselli V."/>
            <person name="Osanai M."/>
            <person name="Park Y."/>
            <person name="Robertson H.M."/>
            <person name="Tu Z."/>
            <person name="Wang J.J."/>
            <person name="Wang S."/>
            <person name="Richards S."/>
            <person name="Song H."/>
            <person name="Zhang L."/>
            <person name="Sodergren E."/>
            <person name="Werner D."/>
            <person name="Stanke M."/>
            <person name="Morgenstern B."/>
            <person name="Solovyev V."/>
            <person name="Kosarev P."/>
            <person name="Brown G."/>
            <person name="Chen H.C."/>
            <person name="Ermolaeva O."/>
            <person name="Hlavina W."/>
            <person name="Kapustin Y."/>
            <person name="Kiryutin B."/>
            <person name="Kitts P."/>
            <person name="Maglott D."/>
            <person name="Pruitt K."/>
            <person name="Sapojnikov V."/>
            <person name="Souvorov A."/>
            <person name="Mackey A.J."/>
            <person name="Waterhouse R.M."/>
            <person name="Wyder S."/>
            <person name="Zdobnov E.M."/>
            <person name="Zdobnov E.M."/>
            <person name="Wyder S."/>
            <person name="Kriventseva E.V."/>
            <person name="Kadowaki T."/>
            <person name="Bork P."/>
            <person name="Aranda M."/>
            <person name="Bao R."/>
            <person name="Beermann A."/>
            <person name="Berns N."/>
            <person name="Bolognesi R."/>
            <person name="Bonneton F."/>
            <person name="Bopp D."/>
            <person name="Brown S.J."/>
            <person name="Bucher G."/>
            <person name="Butts T."/>
            <person name="Chaumot A."/>
            <person name="Denell R.E."/>
            <person name="Ferrier D.E."/>
            <person name="Friedrich M."/>
            <person name="Gordon C.M."/>
            <person name="Jindra M."/>
            <person name="Klingler M."/>
            <person name="Lan Q."/>
            <person name="Lattorff H.M."/>
            <person name="Laudet V."/>
            <person name="von Levetsow C."/>
            <person name="Liu Z."/>
            <person name="Lutz R."/>
            <person name="Lynch J.A."/>
            <person name="da Fonseca R.N."/>
            <person name="Posnien N."/>
            <person name="Reuter R."/>
            <person name="Roth S."/>
            <person name="Savard J."/>
            <person name="Schinko J.B."/>
            <person name="Schmitt C."/>
            <person name="Schoppmeier M."/>
            <person name="Schroder R."/>
            <person name="Shippy T.D."/>
            <person name="Simonnet F."/>
            <person name="Marques-Souza H."/>
            <person name="Tautz D."/>
            <person name="Tomoyasu Y."/>
            <person name="Trauner J."/>
            <person name="Van der Zee M."/>
            <person name="Vervoort M."/>
            <person name="Wittkopp N."/>
            <person name="Wimmer E.A."/>
            <person name="Yang X."/>
            <person name="Jones A.K."/>
            <person name="Sattelle D.B."/>
            <person name="Ebert P.R."/>
            <person name="Nelson D."/>
            <person name="Scott J.G."/>
            <person name="Beeman R.W."/>
            <person name="Muthukrishnan S."/>
            <person name="Kramer K.J."/>
            <person name="Arakane Y."/>
            <person name="Beeman R.W."/>
            <person name="Zhu Q."/>
            <person name="Hogenkamp D."/>
            <person name="Dixit R."/>
            <person name="Oppert B."/>
            <person name="Jiang H."/>
            <person name="Zou Z."/>
            <person name="Marshall J."/>
            <person name="Elpidina E."/>
            <person name="Vinokurov K."/>
            <person name="Oppert C."/>
            <person name="Zou Z."/>
            <person name="Evans J."/>
            <person name="Lu Z."/>
            <person name="Zhao P."/>
            <person name="Sumathipala N."/>
            <person name="Altincicek B."/>
            <person name="Vilcinskas A."/>
            <person name="Williams M."/>
            <person name="Hultmark D."/>
            <person name="Hetru C."/>
            <person name="Jiang H."/>
            <person name="Grimmelikhuijzen C.J."/>
            <person name="Hauser F."/>
            <person name="Cazzamali G."/>
            <person name="Williamson M."/>
            <person name="Park Y."/>
            <person name="Li B."/>
            <person name="Tanaka Y."/>
            <person name="Predel R."/>
            <person name="Neupert S."/>
            <person name="Schachtner J."/>
            <person name="Verleyen P."/>
            <person name="Raible F."/>
            <person name="Bork P."/>
            <person name="Friedrich M."/>
            <person name="Walden K.K."/>
            <person name="Robertson H.M."/>
            <person name="Angeli S."/>
            <person name="Foret S."/>
            <person name="Bucher G."/>
            <person name="Schuetz S."/>
            <person name="Maleszka R."/>
            <person name="Wimmer E.A."/>
            <person name="Beeman R.W."/>
            <person name="Lorenzen M."/>
            <person name="Tomoyasu Y."/>
            <person name="Miller S.C."/>
            <person name="Grossmann D."/>
            <person name="Bucher G."/>
        </authorList>
    </citation>
    <scope>NUCLEOTIDE SEQUENCE [LARGE SCALE GENOMIC DNA]</scope>
    <source>
        <strain evidence="2 3">Georgia GA2</strain>
    </source>
</reference>
<organism evidence="2 3">
    <name type="scientific">Tribolium castaneum</name>
    <name type="common">Red flour beetle</name>
    <dbReference type="NCBI Taxonomy" id="7070"/>
    <lineage>
        <taxon>Eukaryota</taxon>
        <taxon>Metazoa</taxon>
        <taxon>Ecdysozoa</taxon>
        <taxon>Arthropoda</taxon>
        <taxon>Hexapoda</taxon>
        <taxon>Insecta</taxon>
        <taxon>Pterygota</taxon>
        <taxon>Neoptera</taxon>
        <taxon>Endopterygota</taxon>
        <taxon>Coleoptera</taxon>
        <taxon>Polyphaga</taxon>
        <taxon>Cucujiformia</taxon>
        <taxon>Tenebrionidae</taxon>
        <taxon>Tenebrionidae incertae sedis</taxon>
        <taxon>Tribolium</taxon>
    </lineage>
</organism>